<proteinExistence type="predicted"/>
<feature type="region of interest" description="Disordered" evidence="2">
    <location>
        <begin position="132"/>
        <end position="167"/>
    </location>
</feature>
<dbReference type="PROSITE" id="PS00463">
    <property type="entry name" value="ZN2_CY6_FUNGAL_1"/>
    <property type="match status" value="1"/>
</dbReference>
<dbReference type="AlphaFoldDB" id="A0A074YZX7"/>
<keyword evidence="1" id="KW-0539">Nucleus</keyword>
<dbReference type="EMBL" id="KL584770">
    <property type="protein sequence ID" value="KEQ92431.1"/>
    <property type="molecule type" value="Genomic_DNA"/>
</dbReference>
<keyword evidence="5" id="KW-1185">Reference proteome</keyword>
<feature type="region of interest" description="Disordered" evidence="2">
    <location>
        <begin position="211"/>
        <end position="230"/>
    </location>
</feature>
<dbReference type="Proteomes" id="UP000030641">
    <property type="component" value="Unassembled WGS sequence"/>
</dbReference>
<sequence length="230" mass="25605">MDNNFVYPDPQEMSWPYHIHYLYNSNPTAPTQNDHQHLAREELRPVIFVAPDDSQSWVGLPSQYWPLSTASQGTNISAANFDGNPARQVLMAHDHLRYAPQVSLYPSSFLSSLAKRQVSSADSFKLPEAAPILRGSTTRMDTDLKPKSKVTKSKGKPRQVPETDPTKRLKACAGCRKAKSGCVKGRNEGDPCRRCTTRGTPCELAYRKVYGPRDEGEDPAIEDSDVQGKI</sequence>
<dbReference type="GeneID" id="25371275"/>
<organism evidence="4 5">
    <name type="scientific">Aureobasidium subglaciale (strain EXF-2481)</name>
    <name type="common">Aureobasidium pullulans var. subglaciale</name>
    <dbReference type="NCBI Taxonomy" id="1043005"/>
    <lineage>
        <taxon>Eukaryota</taxon>
        <taxon>Fungi</taxon>
        <taxon>Dikarya</taxon>
        <taxon>Ascomycota</taxon>
        <taxon>Pezizomycotina</taxon>
        <taxon>Dothideomycetes</taxon>
        <taxon>Dothideomycetidae</taxon>
        <taxon>Dothideales</taxon>
        <taxon>Saccotheciaceae</taxon>
        <taxon>Aureobasidium</taxon>
    </lineage>
</organism>
<accession>A0A074YZX7</accession>
<feature type="compositionally biased region" description="Basic residues" evidence="2">
    <location>
        <begin position="147"/>
        <end position="157"/>
    </location>
</feature>
<feature type="domain" description="Zn(2)-C6 fungal-type" evidence="3">
    <location>
        <begin position="171"/>
        <end position="202"/>
    </location>
</feature>
<dbReference type="RefSeq" id="XP_013340912.1">
    <property type="nucleotide sequence ID" value="XM_013485458.1"/>
</dbReference>
<dbReference type="SMART" id="SM00066">
    <property type="entry name" value="GAL4"/>
    <property type="match status" value="1"/>
</dbReference>
<evidence type="ECO:0000313" key="5">
    <source>
        <dbReference type="Proteomes" id="UP000030641"/>
    </source>
</evidence>
<dbReference type="GO" id="GO:0008270">
    <property type="term" value="F:zinc ion binding"/>
    <property type="evidence" value="ECO:0007669"/>
    <property type="project" value="InterPro"/>
</dbReference>
<dbReference type="InterPro" id="IPR036864">
    <property type="entry name" value="Zn2-C6_fun-type_DNA-bd_sf"/>
</dbReference>
<evidence type="ECO:0000313" key="4">
    <source>
        <dbReference type="EMBL" id="KEQ92431.1"/>
    </source>
</evidence>
<reference evidence="4 5" key="1">
    <citation type="journal article" date="2014" name="BMC Genomics">
        <title>Genome sequencing of four Aureobasidium pullulans varieties: biotechnological potential, stress tolerance, and description of new species.</title>
        <authorList>
            <person name="Gostin Ar C."/>
            <person name="Ohm R.A."/>
            <person name="Kogej T."/>
            <person name="Sonjak S."/>
            <person name="Turk M."/>
            <person name="Zajc J."/>
            <person name="Zalar P."/>
            <person name="Grube M."/>
            <person name="Sun H."/>
            <person name="Han J."/>
            <person name="Sharma A."/>
            <person name="Chiniquy J."/>
            <person name="Ngan C.Y."/>
            <person name="Lipzen A."/>
            <person name="Barry K."/>
            <person name="Grigoriev I.V."/>
            <person name="Gunde-Cimerman N."/>
        </authorList>
    </citation>
    <scope>NUCLEOTIDE SEQUENCE [LARGE SCALE GENOMIC DNA]</scope>
    <source>
        <strain evidence="4 5">EXF-2481</strain>
    </source>
</reference>
<protein>
    <recommendedName>
        <fullName evidence="3">Zn(2)-C6 fungal-type domain-containing protein</fullName>
    </recommendedName>
</protein>
<dbReference type="InterPro" id="IPR001138">
    <property type="entry name" value="Zn2Cys6_DnaBD"/>
</dbReference>
<dbReference type="InParanoid" id="A0A074YZX7"/>
<dbReference type="OrthoDB" id="4060227at2759"/>
<evidence type="ECO:0000256" key="2">
    <source>
        <dbReference type="SAM" id="MobiDB-lite"/>
    </source>
</evidence>
<feature type="compositionally biased region" description="Acidic residues" evidence="2">
    <location>
        <begin position="215"/>
        <end position="230"/>
    </location>
</feature>
<dbReference type="SUPFAM" id="SSF57701">
    <property type="entry name" value="Zn2/Cys6 DNA-binding domain"/>
    <property type="match status" value="1"/>
</dbReference>
<gene>
    <name evidence="4" type="ORF">AUEXF2481DRAFT_7525</name>
</gene>
<evidence type="ECO:0000259" key="3">
    <source>
        <dbReference type="PROSITE" id="PS00463"/>
    </source>
</evidence>
<dbReference type="CDD" id="cd00067">
    <property type="entry name" value="GAL4"/>
    <property type="match status" value="1"/>
</dbReference>
<name>A0A074YZX7_AURSE</name>
<evidence type="ECO:0000256" key="1">
    <source>
        <dbReference type="ARBA" id="ARBA00023242"/>
    </source>
</evidence>
<dbReference type="GO" id="GO:0000981">
    <property type="term" value="F:DNA-binding transcription factor activity, RNA polymerase II-specific"/>
    <property type="evidence" value="ECO:0007669"/>
    <property type="project" value="InterPro"/>
</dbReference>
<dbReference type="Gene3D" id="4.10.240.10">
    <property type="entry name" value="Zn(2)-C6 fungal-type DNA-binding domain"/>
    <property type="match status" value="1"/>
</dbReference>
<dbReference type="HOGENOM" id="CLU_1204578_0_0_1"/>